<dbReference type="HOGENOM" id="CLU_194241_0_0_7"/>
<keyword evidence="3" id="KW-1185">Reference proteome</keyword>
<feature type="domain" description="DUF8180" evidence="1">
    <location>
        <begin position="7"/>
        <end position="65"/>
    </location>
</feature>
<dbReference type="InterPro" id="IPR058493">
    <property type="entry name" value="DUF8180"/>
</dbReference>
<proteinExistence type="predicted"/>
<dbReference type="Proteomes" id="UP000007347">
    <property type="component" value="Chromosome"/>
</dbReference>
<reference evidence="2 3" key="1">
    <citation type="journal article" date="2013" name="Environ. Microbiol.">
        <title>Complete genome, catabolic sub-proteomes and key-metabolites of Desulfobacula toluolica Tol2, a marine, aromatic compound-degrading, sulfate-reducing bacterium.</title>
        <authorList>
            <person name="Wohlbrand L."/>
            <person name="Jacob J.H."/>
            <person name="Kube M."/>
            <person name="Mussmann M."/>
            <person name="Jarling R."/>
            <person name="Beck A."/>
            <person name="Amann R."/>
            <person name="Wilkes H."/>
            <person name="Reinhardt R."/>
            <person name="Rabus R."/>
        </authorList>
    </citation>
    <scope>NUCLEOTIDE SEQUENCE [LARGE SCALE GENOMIC DNA]</scope>
    <source>
        <strain evidence="3">DSM 7467 / Tol2</strain>
    </source>
</reference>
<protein>
    <submittedName>
        <fullName evidence="2">Conserved uncharacterized protein</fullName>
    </submittedName>
</protein>
<dbReference type="EMBL" id="FO203503">
    <property type="protein sequence ID" value="CCK80667.1"/>
    <property type="molecule type" value="Genomic_DNA"/>
</dbReference>
<sequence>MTFEQKLEKLFGHWIDHNNSHKDTFFTWAGRAKEAGLDEVAEKIEKAGKLSEEVTVLIQDALKKIQDIG</sequence>
<gene>
    <name evidence="2" type="ordered locus">TOL2_C25060</name>
</gene>
<dbReference type="KEGG" id="dto:TOL2_C25060"/>
<dbReference type="Pfam" id="PF26551">
    <property type="entry name" value="DUF8180"/>
    <property type="match status" value="1"/>
</dbReference>
<evidence type="ECO:0000313" key="3">
    <source>
        <dbReference type="Proteomes" id="UP000007347"/>
    </source>
</evidence>
<evidence type="ECO:0000313" key="2">
    <source>
        <dbReference type="EMBL" id="CCK80667.1"/>
    </source>
</evidence>
<name>K0NPC1_DESTT</name>
<dbReference type="STRING" id="651182.TOL2_C25060"/>
<organism evidence="2 3">
    <name type="scientific">Desulfobacula toluolica (strain DSM 7467 / Tol2)</name>
    <dbReference type="NCBI Taxonomy" id="651182"/>
    <lineage>
        <taxon>Bacteria</taxon>
        <taxon>Pseudomonadati</taxon>
        <taxon>Thermodesulfobacteriota</taxon>
        <taxon>Desulfobacteria</taxon>
        <taxon>Desulfobacterales</taxon>
        <taxon>Desulfobacteraceae</taxon>
        <taxon>Desulfobacula</taxon>
    </lineage>
</organism>
<evidence type="ECO:0000259" key="1">
    <source>
        <dbReference type="Pfam" id="PF26551"/>
    </source>
</evidence>
<dbReference type="AlphaFoldDB" id="K0NPC1"/>
<accession>K0NPC1</accession>